<organism evidence="4 5">
    <name type="scientific">Vibrio hangzhouensis</name>
    <dbReference type="NCBI Taxonomy" id="462991"/>
    <lineage>
        <taxon>Bacteria</taxon>
        <taxon>Pseudomonadati</taxon>
        <taxon>Pseudomonadota</taxon>
        <taxon>Gammaproteobacteria</taxon>
        <taxon>Vibrionales</taxon>
        <taxon>Vibrionaceae</taxon>
        <taxon>Vibrio</taxon>
    </lineage>
</organism>
<dbReference type="InterPro" id="IPR052155">
    <property type="entry name" value="Biofilm_reg_signaling"/>
</dbReference>
<dbReference type="Proteomes" id="UP000236721">
    <property type="component" value="Unassembled WGS sequence"/>
</dbReference>
<dbReference type="PANTHER" id="PTHR44757">
    <property type="entry name" value="DIGUANYLATE CYCLASE DGCP"/>
    <property type="match status" value="1"/>
</dbReference>
<dbReference type="InterPro" id="IPR000160">
    <property type="entry name" value="GGDEF_dom"/>
</dbReference>
<accession>A0A1H6C4Z5</accession>
<dbReference type="SMART" id="SM00267">
    <property type="entry name" value="GGDEF"/>
    <property type="match status" value="1"/>
</dbReference>
<evidence type="ECO:0000256" key="1">
    <source>
        <dbReference type="SAM" id="Phobius"/>
    </source>
</evidence>
<feature type="domain" description="EAL" evidence="2">
    <location>
        <begin position="531"/>
        <end position="783"/>
    </location>
</feature>
<dbReference type="Gene3D" id="3.30.70.270">
    <property type="match status" value="1"/>
</dbReference>
<dbReference type="Gene3D" id="3.20.20.450">
    <property type="entry name" value="EAL domain"/>
    <property type="match status" value="1"/>
</dbReference>
<dbReference type="OrthoDB" id="8416215at2"/>
<dbReference type="InterPro" id="IPR029787">
    <property type="entry name" value="Nucleotide_cyclase"/>
</dbReference>
<dbReference type="InterPro" id="IPR043128">
    <property type="entry name" value="Rev_trsase/Diguanyl_cyclase"/>
</dbReference>
<keyword evidence="1" id="KW-0472">Membrane</keyword>
<dbReference type="CDD" id="cd01948">
    <property type="entry name" value="EAL"/>
    <property type="match status" value="1"/>
</dbReference>
<dbReference type="PANTHER" id="PTHR44757:SF2">
    <property type="entry name" value="BIOFILM ARCHITECTURE MAINTENANCE PROTEIN MBAA"/>
    <property type="match status" value="1"/>
</dbReference>
<keyword evidence="1" id="KW-1133">Transmembrane helix</keyword>
<feature type="transmembrane region" description="Helical" evidence="1">
    <location>
        <begin position="12"/>
        <end position="30"/>
    </location>
</feature>
<evidence type="ECO:0000259" key="3">
    <source>
        <dbReference type="PROSITE" id="PS50887"/>
    </source>
</evidence>
<name>A0A1H6C4Z5_9VIBR</name>
<dbReference type="Pfam" id="PF00990">
    <property type="entry name" value="GGDEF"/>
    <property type="match status" value="1"/>
</dbReference>
<dbReference type="AlphaFoldDB" id="A0A1H6C4Z5"/>
<protein>
    <submittedName>
        <fullName evidence="4">Diguanylate cyclase (GGDEF) domain-containing protein</fullName>
    </submittedName>
</protein>
<dbReference type="NCBIfam" id="TIGR00254">
    <property type="entry name" value="GGDEF"/>
    <property type="match status" value="1"/>
</dbReference>
<feature type="transmembrane region" description="Helical" evidence="1">
    <location>
        <begin position="278"/>
        <end position="298"/>
    </location>
</feature>
<dbReference type="CDD" id="cd01949">
    <property type="entry name" value="GGDEF"/>
    <property type="match status" value="1"/>
</dbReference>
<gene>
    <name evidence="4" type="ORF">SAMN04488244_13119</name>
</gene>
<keyword evidence="1" id="KW-0812">Transmembrane</keyword>
<dbReference type="SUPFAM" id="SSF141868">
    <property type="entry name" value="EAL domain-like"/>
    <property type="match status" value="1"/>
</dbReference>
<dbReference type="EMBL" id="FNVG01000031">
    <property type="protein sequence ID" value="SEG68002.1"/>
    <property type="molecule type" value="Genomic_DNA"/>
</dbReference>
<dbReference type="SMART" id="SM00052">
    <property type="entry name" value="EAL"/>
    <property type="match status" value="1"/>
</dbReference>
<evidence type="ECO:0000259" key="2">
    <source>
        <dbReference type="PROSITE" id="PS50883"/>
    </source>
</evidence>
<evidence type="ECO:0000313" key="5">
    <source>
        <dbReference type="Proteomes" id="UP000236721"/>
    </source>
</evidence>
<dbReference type="SUPFAM" id="SSF55073">
    <property type="entry name" value="Nucleotide cyclase"/>
    <property type="match status" value="1"/>
</dbReference>
<sequence length="789" mass="88789">MRLVTKVDITLLPLITMIFALCGFSVYQAARTNTYDAFKQWLARDLQSLDKEIRLEIRTHQSTLSEALNGAEMIRYVNEKYHHYQAFSLDAALYKMLQRTYLGRDVSSLHIVNQSDGVVLDYTPRKDPFQPQQLPTDPFQFIDKMLSTFKTSDRFSQNLAIYETDSGELNLLLSEMFSSRLLTYDDFATPANGYLVAIQIAKINSLAEFSRSLESNIGVQIRSHFKPVAVEFPLSDSEIDIVLEGGDIRAVMSSSFFQLELLIASHSVDEYLISSRQLITFVVIAASLVSFFLIRLLFLATVVNPINRLHDRIHDTSRLSTRNFDLLPGKDEVSKLNNAYLKLLVDLQRLASFDTLTGLPNRRSFEHLLNDSLSEVTSSKTYSALLFIDLDNFKWVNDHFGHVTGDRLLKEFGERLKLVMSSQTCQGYFQSGAVARIAGDEFAVLLTQIPNADTAKAIAGQILAEFEHGFYLDGVCHQVQASIGIALTSGAPTDMVTIFKSADAAMYRAKAEGRNRYVMFDQTIAADVFRRQLIEDELNKALVEDSFELVYMPIYDMRDSVVVGYEVLLRCKALAELNVGPDVFIPIAESSGLIKRIDQWVLEHALSQYQKMKDDGFLGYVSVNISSVELKNDNFVSLMARLVEQYAVPAGKLYLELTETRLLSPDSESIETLKRLRAMGILLSLDDFGTGYTAFSQLTHYPVDCIKIDRSFVGQIDAVSGQSIVNIILAISEIYGLQVIAEGIETELQQDYLLQRDCIFGQGYLLSKPISHNAFLELIDLNVRVLEST</sequence>
<keyword evidence="5" id="KW-1185">Reference proteome</keyword>
<proteinExistence type="predicted"/>
<dbReference type="InterPro" id="IPR001633">
    <property type="entry name" value="EAL_dom"/>
</dbReference>
<dbReference type="RefSeq" id="WP_103882198.1">
    <property type="nucleotide sequence ID" value="NZ_FNVG01000031.1"/>
</dbReference>
<feature type="domain" description="GGDEF" evidence="3">
    <location>
        <begin position="381"/>
        <end position="522"/>
    </location>
</feature>
<evidence type="ECO:0000313" key="4">
    <source>
        <dbReference type="EMBL" id="SEG68002.1"/>
    </source>
</evidence>
<dbReference type="PROSITE" id="PS50883">
    <property type="entry name" value="EAL"/>
    <property type="match status" value="1"/>
</dbReference>
<dbReference type="PROSITE" id="PS50887">
    <property type="entry name" value="GGDEF"/>
    <property type="match status" value="1"/>
</dbReference>
<dbReference type="InterPro" id="IPR035919">
    <property type="entry name" value="EAL_sf"/>
</dbReference>
<reference evidence="5" key="1">
    <citation type="submission" date="2016-10" db="EMBL/GenBank/DDBJ databases">
        <authorList>
            <person name="Varghese N."/>
            <person name="Submissions S."/>
        </authorList>
    </citation>
    <scope>NUCLEOTIDE SEQUENCE [LARGE SCALE GENOMIC DNA]</scope>
    <source>
        <strain evidence="5">CGMCC 1.7062</strain>
    </source>
</reference>
<dbReference type="Pfam" id="PF00563">
    <property type="entry name" value="EAL"/>
    <property type="match status" value="1"/>
</dbReference>